<dbReference type="PIRSF" id="PIRSF016719">
    <property type="entry name" value="UCP016719"/>
    <property type="match status" value="1"/>
</dbReference>
<dbReference type="InterPro" id="IPR008302">
    <property type="entry name" value="NamZ"/>
</dbReference>
<comment type="caution">
    <text evidence="3">The sequence shown here is derived from an EMBL/GenBank/DDBJ whole genome shotgun (WGS) entry which is preliminary data.</text>
</comment>
<gene>
    <name evidence="3" type="ORF">SDC9_12333</name>
</gene>
<dbReference type="InterPro" id="IPR048503">
    <property type="entry name" value="NamZ_C"/>
</dbReference>
<dbReference type="PANTHER" id="PTHR42915">
    <property type="entry name" value="HYPOTHETICAL 460 KDA PROTEIN IN FEUA-SIGW INTERGENIC REGION [PRECURSOR]"/>
    <property type="match status" value="1"/>
</dbReference>
<organism evidence="3">
    <name type="scientific">bioreactor metagenome</name>
    <dbReference type="NCBI Taxonomy" id="1076179"/>
    <lineage>
        <taxon>unclassified sequences</taxon>
        <taxon>metagenomes</taxon>
        <taxon>ecological metagenomes</taxon>
    </lineage>
</organism>
<proteinExistence type="predicted"/>
<name>A0A644TI68_9ZZZZ</name>
<dbReference type="Pfam" id="PF07075">
    <property type="entry name" value="NamZ_N"/>
    <property type="match status" value="1"/>
</dbReference>
<evidence type="ECO:0000259" key="2">
    <source>
        <dbReference type="Pfam" id="PF20732"/>
    </source>
</evidence>
<dbReference type="Pfam" id="PF20732">
    <property type="entry name" value="NamZ_C"/>
    <property type="match status" value="1"/>
</dbReference>
<accession>A0A644TI68</accession>
<evidence type="ECO:0000259" key="1">
    <source>
        <dbReference type="Pfam" id="PF07075"/>
    </source>
</evidence>
<evidence type="ECO:0008006" key="4">
    <source>
        <dbReference type="Google" id="ProtNLM"/>
    </source>
</evidence>
<evidence type="ECO:0000313" key="3">
    <source>
        <dbReference type="EMBL" id="MPL66646.1"/>
    </source>
</evidence>
<feature type="domain" description="Peptidoglycan beta-N-acetylmuramidase NamZ N-terminal" evidence="1">
    <location>
        <begin position="44"/>
        <end position="253"/>
    </location>
</feature>
<dbReference type="PANTHER" id="PTHR42915:SF1">
    <property type="entry name" value="PEPTIDOGLYCAN BETA-N-ACETYLMURAMIDASE NAMZ"/>
    <property type="match status" value="1"/>
</dbReference>
<dbReference type="Gene3D" id="3.40.50.12170">
    <property type="entry name" value="Uncharacterised protein PF07075, DUF1343"/>
    <property type="match status" value="1"/>
</dbReference>
<protein>
    <recommendedName>
        <fullName evidence="4">DUF1343 domain-containing protein</fullName>
    </recommendedName>
</protein>
<dbReference type="GO" id="GO:0033922">
    <property type="term" value="F:peptidoglycan beta-N-acetylmuramidase activity"/>
    <property type="evidence" value="ECO:0007669"/>
    <property type="project" value="InterPro"/>
</dbReference>
<dbReference type="Gene3D" id="3.90.1150.140">
    <property type="match status" value="1"/>
</dbReference>
<sequence>MTKIYSLISITLFLFSFNVSFAQKIQTGAERVEEYLHCFEGMKVGIVANQTSLIGKTHLVDSLISLGVNLRAIYCPEHGFRGEAEAGAKINSSIDAKTNLPIISLYGNNKKPKKEEFQQNDIIVFDLQDVGTRFYTYISTLHYVMEACAENNIPLIVLDRPNPNAFYIDGPVLKDTSLVSFVGMHPVPIVYGMTIGEYANMINGEGWLGTSSKRVIGEVGKLTCKLIIIPLENYTHHNPYSLPIYPSPNLKTDNAIALYPSICWFEGTPISVGRGTETPFEIIGFPNYQPIRYKTKEIISFTPIVIKGVSDNPPYKNQQCKGLKLKLEHHEGINLSYLKEMYDAFPNKDNFFQPFFDKLAGTKDLKAQIKQNLHLKDIKKTWKKDLKEFKKIREKYLIYK</sequence>
<dbReference type="EMBL" id="VSSQ01000033">
    <property type="protein sequence ID" value="MPL66646.1"/>
    <property type="molecule type" value="Genomic_DNA"/>
</dbReference>
<dbReference type="AlphaFoldDB" id="A0A644TI68"/>
<dbReference type="InterPro" id="IPR048502">
    <property type="entry name" value="NamZ_N"/>
</dbReference>
<feature type="domain" description="Peptidoglycan beta-N-acetylmuramidase NamZ C-terminal" evidence="2">
    <location>
        <begin position="258"/>
        <end position="399"/>
    </location>
</feature>
<reference evidence="3" key="1">
    <citation type="submission" date="2019-08" db="EMBL/GenBank/DDBJ databases">
        <authorList>
            <person name="Kucharzyk K."/>
            <person name="Murdoch R.W."/>
            <person name="Higgins S."/>
            <person name="Loffler F."/>
        </authorList>
    </citation>
    <scope>NUCLEOTIDE SEQUENCE</scope>
</reference>